<keyword evidence="7" id="KW-1185">Reference proteome</keyword>
<dbReference type="RefSeq" id="WP_141845349.1">
    <property type="nucleotide sequence ID" value="NZ_VFPM01000003.1"/>
</dbReference>
<dbReference type="SUPFAM" id="SSF51206">
    <property type="entry name" value="cAMP-binding domain-like"/>
    <property type="match status" value="1"/>
</dbReference>
<dbReference type="OrthoDB" id="156829at2"/>
<reference evidence="6 7" key="1">
    <citation type="submission" date="2019-06" db="EMBL/GenBank/DDBJ databases">
        <title>Genome sequencing of plant associated microbes to promote plant fitness in Sorghum bicolor and Oryza sativa.</title>
        <authorList>
            <person name="Coleman-Derr D."/>
        </authorList>
    </citation>
    <scope>NUCLEOTIDE SEQUENCE [LARGE SCALE GENOMIC DNA]</scope>
    <source>
        <strain evidence="6 7">KV-663</strain>
    </source>
</reference>
<organism evidence="6 7">
    <name type="scientific">Humibacillus xanthopallidus</name>
    <dbReference type="NCBI Taxonomy" id="412689"/>
    <lineage>
        <taxon>Bacteria</taxon>
        <taxon>Bacillati</taxon>
        <taxon>Actinomycetota</taxon>
        <taxon>Actinomycetes</taxon>
        <taxon>Micrococcales</taxon>
        <taxon>Intrasporangiaceae</taxon>
        <taxon>Humibacillus</taxon>
    </lineage>
</organism>
<evidence type="ECO:0000259" key="4">
    <source>
        <dbReference type="PROSITE" id="PS50042"/>
    </source>
</evidence>
<sequence length="225" mass="24129">MGDTCVSRVPVFAGLSAEDQRRVAGLAHPIRLAAGELAYSAGGGPSRLIVLHTGHLKIYRVSSDGSEQLLRVLGPGEFVGEASVFTDRAPEDHAMALDDCQLCVFRHDDLRTLINRHPQIALRMLATVSARLSDAEQRLSSLTSHDVESRVADYLLGLPGSWRGGIATVTLPLAKKDVAALLDTTPESLSRSLRSLSDKGLISIGPGRSVAITQPDRLRRAAHLV</sequence>
<dbReference type="InterPro" id="IPR036388">
    <property type="entry name" value="WH-like_DNA-bd_sf"/>
</dbReference>
<dbReference type="InterPro" id="IPR018490">
    <property type="entry name" value="cNMP-bd_dom_sf"/>
</dbReference>
<dbReference type="SMART" id="SM00100">
    <property type="entry name" value="cNMP"/>
    <property type="match status" value="1"/>
</dbReference>
<dbReference type="CDD" id="cd00038">
    <property type="entry name" value="CAP_ED"/>
    <property type="match status" value="1"/>
</dbReference>
<dbReference type="PROSITE" id="PS50042">
    <property type="entry name" value="CNMP_BINDING_3"/>
    <property type="match status" value="1"/>
</dbReference>
<dbReference type="InterPro" id="IPR036390">
    <property type="entry name" value="WH_DNA-bd_sf"/>
</dbReference>
<protein>
    <submittedName>
        <fullName evidence="6">CRP/FNR family transcriptional regulator</fullName>
    </submittedName>
</protein>
<dbReference type="GO" id="GO:0005829">
    <property type="term" value="C:cytosol"/>
    <property type="evidence" value="ECO:0007669"/>
    <property type="project" value="TreeGrafter"/>
</dbReference>
<dbReference type="SMART" id="SM00419">
    <property type="entry name" value="HTH_CRP"/>
    <property type="match status" value="1"/>
</dbReference>
<dbReference type="PANTHER" id="PTHR24567">
    <property type="entry name" value="CRP FAMILY TRANSCRIPTIONAL REGULATORY PROTEIN"/>
    <property type="match status" value="1"/>
</dbReference>
<evidence type="ECO:0000256" key="2">
    <source>
        <dbReference type="ARBA" id="ARBA00023125"/>
    </source>
</evidence>
<keyword evidence="1" id="KW-0805">Transcription regulation</keyword>
<name>A0A543HHZ4_9MICO</name>
<evidence type="ECO:0000256" key="1">
    <source>
        <dbReference type="ARBA" id="ARBA00023015"/>
    </source>
</evidence>
<comment type="caution">
    <text evidence="6">The sequence shown here is derived from an EMBL/GenBank/DDBJ whole genome shotgun (WGS) entry which is preliminary data.</text>
</comment>
<evidence type="ECO:0000256" key="3">
    <source>
        <dbReference type="ARBA" id="ARBA00023163"/>
    </source>
</evidence>
<dbReference type="InterPro" id="IPR050397">
    <property type="entry name" value="Env_Response_Regulators"/>
</dbReference>
<evidence type="ECO:0000313" key="6">
    <source>
        <dbReference type="EMBL" id="TQM57948.1"/>
    </source>
</evidence>
<dbReference type="Gene3D" id="2.60.120.10">
    <property type="entry name" value="Jelly Rolls"/>
    <property type="match status" value="1"/>
</dbReference>
<dbReference type="InterPro" id="IPR000595">
    <property type="entry name" value="cNMP-bd_dom"/>
</dbReference>
<dbReference type="Pfam" id="PF13545">
    <property type="entry name" value="HTH_Crp_2"/>
    <property type="match status" value="1"/>
</dbReference>
<evidence type="ECO:0000313" key="7">
    <source>
        <dbReference type="Proteomes" id="UP000316747"/>
    </source>
</evidence>
<dbReference type="AlphaFoldDB" id="A0A543HHZ4"/>
<dbReference type="PANTHER" id="PTHR24567:SF74">
    <property type="entry name" value="HTH-TYPE TRANSCRIPTIONAL REGULATOR ARCR"/>
    <property type="match status" value="1"/>
</dbReference>
<feature type="domain" description="HTH crp-type" evidence="5">
    <location>
        <begin position="145"/>
        <end position="216"/>
    </location>
</feature>
<dbReference type="GO" id="GO:0003677">
    <property type="term" value="F:DNA binding"/>
    <property type="evidence" value="ECO:0007669"/>
    <property type="project" value="UniProtKB-KW"/>
</dbReference>
<dbReference type="Gene3D" id="1.10.10.10">
    <property type="entry name" value="Winged helix-like DNA-binding domain superfamily/Winged helix DNA-binding domain"/>
    <property type="match status" value="1"/>
</dbReference>
<dbReference type="GO" id="GO:0003700">
    <property type="term" value="F:DNA-binding transcription factor activity"/>
    <property type="evidence" value="ECO:0007669"/>
    <property type="project" value="TreeGrafter"/>
</dbReference>
<accession>A0A543HHZ4</accession>
<dbReference type="InterPro" id="IPR012318">
    <property type="entry name" value="HTH_CRP"/>
</dbReference>
<dbReference type="Pfam" id="PF00027">
    <property type="entry name" value="cNMP_binding"/>
    <property type="match status" value="1"/>
</dbReference>
<dbReference type="PROSITE" id="PS51063">
    <property type="entry name" value="HTH_CRP_2"/>
    <property type="match status" value="1"/>
</dbReference>
<evidence type="ECO:0000259" key="5">
    <source>
        <dbReference type="PROSITE" id="PS51063"/>
    </source>
</evidence>
<gene>
    <name evidence="6" type="ORF">FBY41_3300</name>
</gene>
<dbReference type="EMBL" id="VFPM01000003">
    <property type="protein sequence ID" value="TQM57948.1"/>
    <property type="molecule type" value="Genomic_DNA"/>
</dbReference>
<proteinExistence type="predicted"/>
<feature type="domain" description="Cyclic nucleotide-binding" evidence="4">
    <location>
        <begin position="11"/>
        <end position="131"/>
    </location>
</feature>
<keyword evidence="2" id="KW-0238">DNA-binding</keyword>
<dbReference type="SUPFAM" id="SSF46785">
    <property type="entry name" value="Winged helix' DNA-binding domain"/>
    <property type="match status" value="1"/>
</dbReference>
<dbReference type="Proteomes" id="UP000316747">
    <property type="component" value="Unassembled WGS sequence"/>
</dbReference>
<keyword evidence="3" id="KW-0804">Transcription</keyword>
<dbReference type="InterPro" id="IPR014710">
    <property type="entry name" value="RmlC-like_jellyroll"/>
</dbReference>